<name>A0ACC6FQS2_9HELI</name>
<comment type="caution">
    <text evidence="1">The sequence shown here is derived from an EMBL/GenBank/DDBJ whole genome shotgun (WGS) entry which is preliminary data.</text>
</comment>
<sequence>MKVDCHDFATAKQAKRSFFRKSRNDKVVDCRAAAAAQYDNNPL</sequence>
<evidence type="ECO:0000313" key="2">
    <source>
        <dbReference type="Proteomes" id="UP001173802"/>
    </source>
</evidence>
<dbReference type="EMBL" id="JANURN010000002">
    <property type="protein sequence ID" value="MDL0081570.1"/>
    <property type="molecule type" value="Genomic_DNA"/>
</dbReference>
<proteinExistence type="predicted"/>
<organism evidence="1 2">
    <name type="scientific">Helicobacter zhangjianzhongii</name>
    <dbReference type="NCBI Taxonomy" id="2974574"/>
    <lineage>
        <taxon>Bacteria</taxon>
        <taxon>Pseudomonadati</taxon>
        <taxon>Campylobacterota</taxon>
        <taxon>Epsilonproteobacteria</taxon>
        <taxon>Campylobacterales</taxon>
        <taxon>Helicobacteraceae</taxon>
        <taxon>Helicobacter</taxon>
    </lineage>
</organism>
<accession>A0ACC6FQS2</accession>
<keyword evidence="2" id="KW-1185">Reference proteome</keyword>
<reference evidence="1 2" key="1">
    <citation type="journal article" date="2023" name="Microorganisms">
        <title>Isolation and Genomic Characteristics of Cat-Borne Campylobacter felis sp. nov. and Sheep-Borne Campylobacter ovis sp. nov.</title>
        <authorList>
            <person name="Wang H."/>
            <person name="Li Y."/>
            <person name="Gu Y."/>
            <person name="Zhou G."/>
            <person name="Chen X."/>
            <person name="Zhang X."/>
            <person name="Shao Z."/>
            <person name="Zhang J."/>
            <person name="Zhang M."/>
        </authorList>
    </citation>
    <scope>NUCLEOTIDE SEQUENCE [LARGE SCALE GENOMIC DNA]</scope>
    <source>
        <strain evidence="1 2">XJK30-2</strain>
    </source>
</reference>
<gene>
    <name evidence="1" type="ORF">NYG90_02565</name>
</gene>
<protein>
    <submittedName>
        <fullName evidence="1">Uncharacterized protein</fullName>
    </submittedName>
</protein>
<dbReference type="Proteomes" id="UP001173802">
    <property type="component" value="Unassembled WGS sequence"/>
</dbReference>
<evidence type="ECO:0000313" key="1">
    <source>
        <dbReference type="EMBL" id="MDL0081570.1"/>
    </source>
</evidence>